<keyword evidence="3" id="KW-1185">Reference proteome</keyword>
<proteinExistence type="predicted"/>
<accession>A0ABS3Y7P2</accession>
<dbReference type="Proteomes" id="UP000721954">
    <property type="component" value="Unassembled WGS sequence"/>
</dbReference>
<dbReference type="RefSeq" id="WP_143674810.1">
    <property type="nucleotide sequence ID" value="NZ_JAFFZM010000035.1"/>
</dbReference>
<protein>
    <submittedName>
        <fullName evidence="2">Pilus assembly protein</fullName>
    </submittedName>
</protein>
<name>A0ABS3Y7P2_9ACTN</name>
<gene>
    <name evidence="2" type="ORF">JW613_33540</name>
</gene>
<sequence length="120" mass="12504">MTTAVVLPLILALAWIGLQAITWHFAAEAALTAARKGAQQGSEYQGSAAAGKRKAKQFAERLAGGNLRAVSVSSAGSTPQRVRIVVSGTAPSLLPGKDGWHITQSGTAPVERWTKPGEDQ</sequence>
<dbReference type="GeneID" id="96263543"/>
<evidence type="ECO:0000313" key="3">
    <source>
        <dbReference type="Proteomes" id="UP000721954"/>
    </source>
</evidence>
<reference evidence="2 3" key="1">
    <citation type="submission" date="2021-02" db="EMBL/GenBank/DDBJ databases">
        <title>Streptomyces spirodelae sp. nov., isolated from duckweed.</title>
        <authorList>
            <person name="Saimee Y."/>
            <person name="Duangmal K."/>
        </authorList>
    </citation>
    <scope>NUCLEOTIDE SEQUENCE [LARGE SCALE GENOMIC DNA]</scope>
    <source>
        <strain evidence="2 3">DSM 42105</strain>
    </source>
</reference>
<evidence type="ECO:0000313" key="2">
    <source>
        <dbReference type="EMBL" id="MBO8203167.1"/>
    </source>
</evidence>
<organism evidence="2 3">
    <name type="scientific">Streptomyces smyrnaeus</name>
    <dbReference type="NCBI Taxonomy" id="1387713"/>
    <lineage>
        <taxon>Bacteria</taxon>
        <taxon>Bacillati</taxon>
        <taxon>Actinomycetota</taxon>
        <taxon>Actinomycetes</taxon>
        <taxon>Kitasatosporales</taxon>
        <taxon>Streptomycetaceae</taxon>
        <taxon>Streptomyces</taxon>
    </lineage>
</organism>
<evidence type="ECO:0000256" key="1">
    <source>
        <dbReference type="SAM" id="MobiDB-lite"/>
    </source>
</evidence>
<dbReference type="EMBL" id="JAFFZM010000035">
    <property type="protein sequence ID" value="MBO8203167.1"/>
    <property type="molecule type" value="Genomic_DNA"/>
</dbReference>
<comment type="caution">
    <text evidence="2">The sequence shown here is derived from an EMBL/GenBank/DDBJ whole genome shotgun (WGS) entry which is preliminary data.</text>
</comment>
<feature type="region of interest" description="Disordered" evidence="1">
    <location>
        <begin position="96"/>
        <end position="120"/>
    </location>
</feature>